<dbReference type="STRING" id="4572.M7YUK4"/>
<proteinExistence type="predicted"/>
<protein>
    <submittedName>
        <fullName evidence="3">Uncharacterized protein</fullName>
    </submittedName>
</protein>
<evidence type="ECO:0000256" key="1">
    <source>
        <dbReference type="SAM" id="MobiDB-lite"/>
    </source>
</evidence>
<evidence type="ECO:0000256" key="2">
    <source>
        <dbReference type="SAM" id="Phobius"/>
    </source>
</evidence>
<keyword evidence="2" id="KW-0812">Transmembrane</keyword>
<evidence type="ECO:0000313" key="3">
    <source>
        <dbReference type="EMBL" id="EMS50791.1"/>
    </source>
</evidence>
<feature type="transmembrane region" description="Helical" evidence="2">
    <location>
        <begin position="64"/>
        <end position="85"/>
    </location>
</feature>
<feature type="compositionally biased region" description="Pro residues" evidence="1">
    <location>
        <begin position="464"/>
        <end position="473"/>
    </location>
</feature>
<feature type="compositionally biased region" description="Polar residues" evidence="1">
    <location>
        <begin position="516"/>
        <end position="537"/>
    </location>
</feature>
<dbReference type="EMBL" id="KD227561">
    <property type="protein sequence ID" value="EMS50791.1"/>
    <property type="molecule type" value="Genomic_DNA"/>
</dbReference>
<dbReference type="AlphaFoldDB" id="M7YUK4"/>
<feature type="region of interest" description="Disordered" evidence="1">
    <location>
        <begin position="835"/>
        <end position="884"/>
    </location>
</feature>
<feature type="region of interest" description="Disordered" evidence="1">
    <location>
        <begin position="379"/>
        <end position="563"/>
    </location>
</feature>
<feature type="transmembrane region" description="Helical" evidence="2">
    <location>
        <begin position="151"/>
        <end position="172"/>
    </location>
</feature>
<sequence length="884" mass="97609">MAQPPAKKTLSVYLYIPNIIGKPLDDRLFTYQYIMDSCFFCDGLDGWFARRFNQGNFLKLSDNFILLHVSASTFGAVLDMTWLGFHTVTWVGHHKPLVSNVQVPNPVSKDTKRKIMNINTNYANCASKTSHKDVKHTGNGLLKLYYGYRPFMAFCCVASEVLYIILFLYADAKSTSLLNTCRGILKESPLVVFMFISTLIGWALKQVINVIQMKTAADACVAYDSKRGKGRSGTTQQISHEFSRLHSASKTSNGSPSHERRIEKINVTSKVQHHMEIDITSPRRSRAARRSVRISTVPSTEIYETKLSRHRVALLIDLPAARSPSCGLSQSPPSSPALKRQIPTGHLPCVPSIPPNPDPLTLASFSRRAVAMDFTAPSFSLGLDLDDPTPADADDGGDPREEARGLRRGPAPGYEAPDAPSFSLGIDDDDNFVAGGALDPDPLPPQPETNRLKRLRRGPAPRSMAPPPPPRAAPPLATEASPDFSRKAAPLGDIGSYEDEIEDFSDEEPPRGMTPSVGSCRTSSNSKFSLLNRSVLMTQSTSKAKTTKSTPMSNSVASKPLEESCTKKLLPKITISPLRKIYFVDSDTDSDDNRKQSKPKKPMSPIKKRQESVHKYMQKKPVSQQNSKSEGSTVVQKSEDILKDSWATPALDHFCSEYFKSVQHSTPSQQTKTNSFSGSKVSRPYSSVSEIGEHFQHESTSTGVVLEENLTDNHPPAMHYFCHRDQMVQNLVRERLKHFVPIGAGTSEGNEYIVEENLNYSRSQFGQSSGANDRWVTPNSRTSVPTDFGKRRVHAGGSQSGSGHWFTGEDGRKVYVSKNGQELTGRDAYKQYRKESGKGFRNFKKKKSTVKKEGSARAKRGSSTANKASSSSTAKRSSGAKRKR</sequence>
<gene>
    <name evidence="3" type="ORF">TRIUR3_15512</name>
</gene>
<keyword evidence="2" id="KW-1133">Transmembrane helix</keyword>
<organism evidence="3">
    <name type="scientific">Triticum urartu</name>
    <name type="common">Red wild einkorn</name>
    <name type="synonym">Crithodium urartu</name>
    <dbReference type="NCBI Taxonomy" id="4572"/>
    <lineage>
        <taxon>Eukaryota</taxon>
        <taxon>Viridiplantae</taxon>
        <taxon>Streptophyta</taxon>
        <taxon>Embryophyta</taxon>
        <taxon>Tracheophyta</taxon>
        <taxon>Spermatophyta</taxon>
        <taxon>Magnoliopsida</taxon>
        <taxon>Liliopsida</taxon>
        <taxon>Poales</taxon>
        <taxon>Poaceae</taxon>
        <taxon>BOP clade</taxon>
        <taxon>Pooideae</taxon>
        <taxon>Triticodae</taxon>
        <taxon>Triticeae</taxon>
        <taxon>Triticinae</taxon>
        <taxon>Triticum</taxon>
    </lineage>
</organism>
<feature type="compositionally biased region" description="Polar residues" evidence="1">
    <location>
        <begin position="768"/>
        <end position="785"/>
    </location>
</feature>
<feature type="compositionally biased region" description="Polar residues" evidence="1">
    <location>
        <begin position="621"/>
        <end position="636"/>
    </location>
</feature>
<accession>M7YUK4</accession>
<dbReference type="PANTHER" id="PTHR38371:SF1">
    <property type="entry name" value="RHO GTPASE-ACTIVATING PROTEIN"/>
    <property type="match status" value="1"/>
</dbReference>
<dbReference type="PANTHER" id="PTHR38371">
    <property type="entry name" value="RHO GTPASE-ACTIVATING PROTEIN"/>
    <property type="match status" value="1"/>
</dbReference>
<dbReference type="eggNOG" id="KOG3240">
    <property type="taxonomic scope" value="Eukaryota"/>
</dbReference>
<feature type="compositionally biased region" description="Low complexity" evidence="1">
    <location>
        <begin position="861"/>
        <end position="877"/>
    </location>
</feature>
<feature type="region of interest" description="Disordered" evidence="1">
    <location>
        <begin position="662"/>
        <end position="681"/>
    </location>
</feature>
<feature type="transmembrane region" description="Helical" evidence="2">
    <location>
        <begin position="184"/>
        <end position="204"/>
    </location>
</feature>
<keyword evidence="2" id="KW-0472">Membrane</keyword>
<feature type="compositionally biased region" description="Acidic residues" evidence="1">
    <location>
        <begin position="384"/>
        <end position="396"/>
    </location>
</feature>
<feature type="region of interest" description="Disordered" evidence="1">
    <location>
        <begin position="768"/>
        <end position="809"/>
    </location>
</feature>
<feature type="region of interest" description="Disordered" evidence="1">
    <location>
        <begin position="226"/>
        <end position="261"/>
    </location>
</feature>
<feature type="compositionally biased region" description="Acidic residues" evidence="1">
    <location>
        <begin position="496"/>
        <end position="507"/>
    </location>
</feature>
<feature type="compositionally biased region" description="Polar residues" evidence="1">
    <location>
        <begin position="232"/>
        <end position="256"/>
    </location>
</feature>
<feature type="compositionally biased region" description="Low complexity" evidence="1">
    <location>
        <begin position="538"/>
        <end position="550"/>
    </location>
</feature>
<reference evidence="3" key="1">
    <citation type="journal article" date="2013" name="Nature">
        <title>Draft genome of the wheat A-genome progenitor Triticum urartu.</title>
        <authorList>
            <person name="Ling H.Q."/>
            <person name="Zhao S."/>
            <person name="Liu D."/>
            <person name="Wang J."/>
            <person name="Sun H."/>
            <person name="Zhang C."/>
            <person name="Fan H."/>
            <person name="Li D."/>
            <person name="Dong L."/>
            <person name="Tao Y."/>
            <person name="Gao C."/>
            <person name="Wu H."/>
            <person name="Li Y."/>
            <person name="Cui Y."/>
            <person name="Guo X."/>
            <person name="Zheng S."/>
            <person name="Wang B."/>
            <person name="Yu K."/>
            <person name="Liang Q."/>
            <person name="Yang W."/>
            <person name="Lou X."/>
            <person name="Chen J."/>
            <person name="Feng M."/>
            <person name="Jian J."/>
            <person name="Zhang X."/>
            <person name="Luo G."/>
            <person name="Jiang Y."/>
            <person name="Liu J."/>
            <person name="Wang Z."/>
            <person name="Sha Y."/>
            <person name="Zhang B."/>
            <person name="Wu H."/>
            <person name="Tang D."/>
            <person name="Shen Q."/>
            <person name="Xue P."/>
            <person name="Zou S."/>
            <person name="Wang X."/>
            <person name="Liu X."/>
            <person name="Wang F."/>
            <person name="Yang Y."/>
            <person name="An X."/>
            <person name="Dong Z."/>
            <person name="Zhang K."/>
            <person name="Zhang X."/>
            <person name="Luo M.C."/>
            <person name="Dvorak J."/>
            <person name="Tong Y."/>
            <person name="Wang J."/>
            <person name="Yang H."/>
            <person name="Li Z."/>
            <person name="Wang D."/>
            <person name="Zhang A."/>
            <person name="Wang J."/>
        </authorList>
    </citation>
    <scope>NUCLEOTIDE SEQUENCE</scope>
</reference>
<name>M7YUK4_TRIUA</name>
<feature type="region of interest" description="Disordered" evidence="1">
    <location>
        <begin position="584"/>
        <end position="636"/>
    </location>
</feature>